<dbReference type="PANTHER" id="PTHR35798:SF1">
    <property type="entry name" value="CELL DIVISION PROTEIN SEPF"/>
    <property type="match status" value="1"/>
</dbReference>
<dbReference type="EMBL" id="CP049888">
    <property type="protein sequence ID" value="QIL50543.1"/>
    <property type="molecule type" value="Genomic_DNA"/>
</dbReference>
<keyword evidence="5" id="KW-0963">Cytoplasm</keyword>
<dbReference type="GO" id="GO:0005737">
    <property type="term" value="C:cytoplasm"/>
    <property type="evidence" value="ECO:0007669"/>
    <property type="project" value="UniProtKB-SubCell"/>
</dbReference>
<gene>
    <name evidence="5 7" type="primary">sepF</name>
    <name evidence="7" type="ORF">G7084_03960</name>
</gene>
<proteinExistence type="inferred from homology"/>
<name>A0A6G8B090_9LACO</name>
<dbReference type="PANTHER" id="PTHR35798">
    <property type="entry name" value="CELL DIVISION PROTEIN SEPF"/>
    <property type="match status" value="1"/>
</dbReference>
<evidence type="ECO:0000256" key="1">
    <source>
        <dbReference type="ARBA" id="ARBA00022618"/>
    </source>
</evidence>
<dbReference type="KEGG" id="wco:G7084_03960"/>
<dbReference type="Gene3D" id="3.30.110.150">
    <property type="entry name" value="SepF-like protein"/>
    <property type="match status" value="1"/>
</dbReference>
<organism evidence="7 8">
    <name type="scientific">Weissella coleopterorum</name>
    <dbReference type="NCBI Taxonomy" id="2714949"/>
    <lineage>
        <taxon>Bacteria</taxon>
        <taxon>Bacillati</taxon>
        <taxon>Bacillota</taxon>
        <taxon>Bacilli</taxon>
        <taxon>Lactobacillales</taxon>
        <taxon>Lactobacillaceae</taxon>
        <taxon>Weissella</taxon>
    </lineage>
</organism>
<comment type="similarity">
    <text evidence="5">Belongs to the SepF family.</text>
</comment>
<sequence length="163" mass="17935">MNFMETFKKFFNSDEEDYEYSSSSQGYYDEPVATADESAANTAATNPVNNTDSRPKSKQQQRPNVLAMDAQLGDLAKIVVFEPRIYSDVKEIVNEILNGNAALINFSSIDNAQSMRIVDYLAGAAQSVEGSVQRIGESIFLATPHNFEISGTISQNLGNSFEN</sequence>
<evidence type="ECO:0000256" key="2">
    <source>
        <dbReference type="ARBA" id="ARBA00023210"/>
    </source>
</evidence>
<feature type="region of interest" description="Disordered" evidence="6">
    <location>
        <begin position="15"/>
        <end position="63"/>
    </location>
</feature>
<dbReference type="Pfam" id="PF04472">
    <property type="entry name" value="SepF"/>
    <property type="match status" value="1"/>
</dbReference>
<keyword evidence="1 5" id="KW-0132">Cell division</keyword>
<dbReference type="GO" id="GO:0000917">
    <property type="term" value="P:division septum assembly"/>
    <property type="evidence" value="ECO:0007669"/>
    <property type="project" value="UniProtKB-KW"/>
</dbReference>
<comment type="function">
    <text evidence="4 5">Cell division protein that is part of the divisome complex and is recruited early to the Z-ring. Probably stimulates Z-ring formation, perhaps through the cross-linking of FtsZ protofilaments. Its function overlaps with FtsA.</text>
</comment>
<dbReference type="GO" id="GO:0043093">
    <property type="term" value="P:FtsZ-dependent cytokinesis"/>
    <property type="evidence" value="ECO:0007669"/>
    <property type="project" value="UniProtKB-UniRule"/>
</dbReference>
<dbReference type="InterPro" id="IPR038594">
    <property type="entry name" value="SepF-like_sf"/>
</dbReference>
<keyword evidence="3 5" id="KW-0131">Cell cycle</keyword>
<comment type="subunit">
    <text evidence="5">Homodimer. Interacts with FtsZ.</text>
</comment>
<keyword evidence="2 5" id="KW-0717">Septation</keyword>
<evidence type="ECO:0000313" key="7">
    <source>
        <dbReference type="EMBL" id="QIL50543.1"/>
    </source>
</evidence>
<feature type="compositionally biased region" description="Low complexity" evidence="6">
    <location>
        <begin position="20"/>
        <end position="51"/>
    </location>
</feature>
<evidence type="ECO:0000256" key="3">
    <source>
        <dbReference type="ARBA" id="ARBA00023306"/>
    </source>
</evidence>
<protein>
    <recommendedName>
        <fullName evidence="5">Cell division protein SepF</fullName>
    </recommendedName>
</protein>
<dbReference type="HAMAP" id="MF_01197">
    <property type="entry name" value="SepF"/>
    <property type="match status" value="1"/>
</dbReference>
<dbReference type="InterPro" id="IPR007561">
    <property type="entry name" value="Cell_div_SepF/SepF-rel"/>
</dbReference>
<evidence type="ECO:0000256" key="4">
    <source>
        <dbReference type="ARBA" id="ARBA00044936"/>
    </source>
</evidence>
<keyword evidence="8" id="KW-1185">Reference proteome</keyword>
<evidence type="ECO:0000313" key="8">
    <source>
        <dbReference type="Proteomes" id="UP000500741"/>
    </source>
</evidence>
<accession>A0A6G8B090</accession>
<dbReference type="AlphaFoldDB" id="A0A6G8B090"/>
<evidence type="ECO:0000256" key="5">
    <source>
        <dbReference type="HAMAP-Rule" id="MF_01197"/>
    </source>
</evidence>
<reference evidence="7 8" key="1">
    <citation type="submission" date="2020-03" db="EMBL/GenBank/DDBJ databases">
        <title>Weissella sp. nov., isolated from Cybister lewisianus.</title>
        <authorList>
            <person name="Hyun D.-W."/>
            <person name="Bae J.-W."/>
        </authorList>
    </citation>
    <scope>NUCLEOTIDE SEQUENCE [LARGE SCALE GENOMIC DNA]</scope>
    <source>
        <strain evidence="7 8">HDW19</strain>
    </source>
</reference>
<dbReference type="Proteomes" id="UP000500741">
    <property type="component" value="Chromosome"/>
</dbReference>
<comment type="subcellular location">
    <subcellularLocation>
        <location evidence="5">Cytoplasm</location>
    </subcellularLocation>
    <text evidence="5">Localizes to the division site, in a FtsZ-dependent manner.</text>
</comment>
<dbReference type="InterPro" id="IPR023052">
    <property type="entry name" value="Cell_div_SepF"/>
</dbReference>
<evidence type="ECO:0000256" key="6">
    <source>
        <dbReference type="SAM" id="MobiDB-lite"/>
    </source>
</evidence>